<reference evidence="2 3" key="1">
    <citation type="submission" date="2017-07" db="EMBL/GenBank/DDBJ databases">
        <title>Phylogenetic study on the rhizospheric bacterium Ochrobactrum sp. A44.</title>
        <authorList>
            <person name="Krzyzanowska D.M."/>
            <person name="Ossowicki A."/>
            <person name="Rajewska M."/>
            <person name="Maciag T."/>
            <person name="Kaczynski Z."/>
            <person name="Czerwicka M."/>
            <person name="Jafra S."/>
        </authorList>
    </citation>
    <scope>NUCLEOTIDE SEQUENCE [LARGE SCALE GENOMIC DNA]</scope>
    <source>
        <strain evidence="2 3">A44</strain>
        <plasmid evidence="2 3">unnamed1</plasmid>
    </source>
</reference>
<feature type="compositionally biased region" description="Polar residues" evidence="1">
    <location>
        <begin position="1"/>
        <end position="12"/>
    </location>
</feature>
<sequence length="39" mass="4234">MSPGAQTTNSGLDATAAERNAGTRSTRLEWHFCRNVGRI</sequence>
<dbReference type="KEGG" id="och:CES85_3486"/>
<keyword evidence="2" id="KW-0614">Plasmid</keyword>
<proteinExistence type="predicted"/>
<evidence type="ECO:0000313" key="2">
    <source>
        <dbReference type="EMBL" id="ASV88663.1"/>
    </source>
</evidence>
<organism evidence="2 3">
    <name type="scientific">Ochrobactrum quorumnocens</name>
    <dbReference type="NCBI Taxonomy" id="271865"/>
    <lineage>
        <taxon>Bacteria</taxon>
        <taxon>Pseudomonadati</taxon>
        <taxon>Pseudomonadota</taxon>
        <taxon>Alphaproteobacteria</taxon>
        <taxon>Hyphomicrobiales</taxon>
        <taxon>Brucellaceae</taxon>
        <taxon>Brucella/Ochrobactrum group</taxon>
        <taxon>Ochrobactrum</taxon>
    </lineage>
</organism>
<dbReference type="EMBL" id="CP022605">
    <property type="protein sequence ID" value="ASV88663.1"/>
    <property type="molecule type" value="Genomic_DNA"/>
</dbReference>
<name>A0A248UP85_9HYPH</name>
<geneLocation type="plasmid" evidence="2 3">
    <name>unnamed1</name>
</geneLocation>
<dbReference type="Proteomes" id="UP000215256">
    <property type="component" value="Plasmid unnamed1"/>
</dbReference>
<feature type="region of interest" description="Disordered" evidence="1">
    <location>
        <begin position="1"/>
        <end position="28"/>
    </location>
</feature>
<gene>
    <name evidence="2" type="ORF">CES85_3486</name>
</gene>
<evidence type="ECO:0000256" key="1">
    <source>
        <dbReference type="SAM" id="MobiDB-lite"/>
    </source>
</evidence>
<accession>A0A248UP85</accession>
<dbReference type="AlphaFoldDB" id="A0A248UP85"/>
<protein>
    <submittedName>
        <fullName evidence="2">Uncharacterized protein</fullName>
    </submittedName>
</protein>
<evidence type="ECO:0000313" key="3">
    <source>
        <dbReference type="Proteomes" id="UP000215256"/>
    </source>
</evidence>